<evidence type="ECO:0000256" key="3">
    <source>
        <dbReference type="ARBA" id="ARBA00022475"/>
    </source>
</evidence>
<evidence type="ECO:0000256" key="6">
    <source>
        <dbReference type="ARBA" id="ARBA00023136"/>
    </source>
</evidence>
<keyword evidence="5 9" id="KW-1133">Transmembrane helix</keyword>
<dbReference type="OrthoDB" id="9809186at2"/>
<dbReference type="GO" id="GO:0005886">
    <property type="term" value="C:plasma membrane"/>
    <property type="evidence" value="ECO:0007669"/>
    <property type="project" value="UniProtKB-SubCell"/>
</dbReference>
<evidence type="ECO:0000259" key="10">
    <source>
        <dbReference type="PROSITE" id="PS51123"/>
    </source>
</evidence>
<evidence type="ECO:0000256" key="7">
    <source>
        <dbReference type="PROSITE-ProRule" id="PRU00473"/>
    </source>
</evidence>
<dbReference type="Gene3D" id="3.30.1330.60">
    <property type="entry name" value="OmpA-like domain"/>
    <property type="match status" value="1"/>
</dbReference>
<dbReference type="InterPro" id="IPR036737">
    <property type="entry name" value="OmpA-like_sf"/>
</dbReference>
<dbReference type="CDD" id="cd07185">
    <property type="entry name" value="OmpA_C-like"/>
    <property type="match status" value="1"/>
</dbReference>
<dbReference type="InterPro" id="IPR006665">
    <property type="entry name" value="OmpA-like"/>
</dbReference>
<keyword evidence="12" id="KW-1185">Reference proteome</keyword>
<dbReference type="AlphaFoldDB" id="A0A0B3BHB4"/>
<proteinExistence type="inferred from homology"/>
<keyword evidence="3" id="KW-1003">Cell membrane</keyword>
<comment type="caution">
    <text evidence="11">The sequence shown here is derived from an EMBL/GenBank/DDBJ whole genome shotgun (WGS) entry which is preliminary data.</text>
</comment>
<gene>
    <name evidence="11" type="ORF">PT85_15420</name>
</gene>
<organism evidence="11 12">
    <name type="scientific">Pseudomonas flexibilis</name>
    <dbReference type="NCBI Taxonomy" id="706570"/>
    <lineage>
        <taxon>Bacteria</taxon>
        <taxon>Pseudomonadati</taxon>
        <taxon>Pseudomonadota</taxon>
        <taxon>Gammaproteobacteria</taxon>
        <taxon>Pseudomonadales</taxon>
        <taxon>Pseudomonadaceae</taxon>
        <taxon>Pseudomonas</taxon>
    </lineage>
</organism>
<evidence type="ECO:0000256" key="5">
    <source>
        <dbReference type="ARBA" id="ARBA00022989"/>
    </source>
</evidence>
<dbReference type="EMBL" id="JTAK01000006">
    <property type="protein sequence ID" value="KHO63873.1"/>
    <property type="molecule type" value="Genomic_DNA"/>
</dbReference>
<evidence type="ECO:0000256" key="2">
    <source>
        <dbReference type="ARBA" id="ARBA00008914"/>
    </source>
</evidence>
<protein>
    <submittedName>
        <fullName evidence="11">Membrane protein</fullName>
    </submittedName>
</protein>
<feature type="transmembrane region" description="Helical" evidence="9">
    <location>
        <begin position="30"/>
        <end position="52"/>
    </location>
</feature>
<feature type="region of interest" description="Disordered" evidence="8">
    <location>
        <begin position="1"/>
        <end position="21"/>
    </location>
</feature>
<dbReference type="InterPro" id="IPR025713">
    <property type="entry name" value="MotB-like_N_dom"/>
</dbReference>
<accession>A0A0B3BHB4</accession>
<keyword evidence="6 7" id="KW-0472">Membrane</keyword>
<dbReference type="Pfam" id="PF00691">
    <property type="entry name" value="OmpA"/>
    <property type="match status" value="1"/>
</dbReference>
<name>A0A0B3BHB4_9PSED</name>
<evidence type="ECO:0000256" key="1">
    <source>
        <dbReference type="ARBA" id="ARBA00004162"/>
    </source>
</evidence>
<dbReference type="STRING" id="706570.PT85_15420"/>
<dbReference type="PANTHER" id="PTHR30329">
    <property type="entry name" value="STATOR ELEMENT OF FLAGELLAR MOTOR COMPLEX"/>
    <property type="match status" value="1"/>
</dbReference>
<feature type="region of interest" description="Disordered" evidence="8">
    <location>
        <begin position="89"/>
        <end position="115"/>
    </location>
</feature>
<evidence type="ECO:0000313" key="12">
    <source>
        <dbReference type="Proteomes" id="UP000030980"/>
    </source>
</evidence>
<dbReference type="SUPFAM" id="SSF103088">
    <property type="entry name" value="OmpA-like"/>
    <property type="match status" value="1"/>
</dbReference>
<dbReference type="Proteomes" id="UP000030980">
    <property type="component" value="Unassembled WGS sequence"/>
</dbReference>
<feature type="domain" description="OmpA-like" evidence="10">
    <location>
        <begin position="152"/>
        <end position="271"/>
    </location>
</feature>
<keyword evidence="4 9" id="KW-0812">Transmembrane</keyword>
<comment type="similarity">
    <text evidence="2">Belongs to the MotB family.</text>
</comment>
<comment type="subcellular location">
    <subcellularLocation>
        <location evidence="1">Cell membrane</location>
        <topology evidence="1">Single-pass membrane protein</topology>
    </subcellularLocation>
</comment>
<evidence type="ECO:0000256" key="8">
    <source>
        <dbReference type="SAM" id="MobiDB-lite"/>
    </source>
</evidence>
<reference evidence="11 12" key="1">
    <citation type="submission" date="2014-11" db="EMBL/GenBank/DDBJ databases">
        <title>Genome sequence of Pseudomonas tuomuerensis JCM 14085.</title>
        <authorList>
            <person name="Shin S.-K."/>
            <person name="Yi H."/>
        </authorList>
    </citation>
    <scope>NUCLEOTIDE SEQUENCE [LARGE SCALE GENOMIC DNA]</scope>
    <source>
        <strain evidence="11 12">JCM 14085</strain>
    </source>
</reference>
<evidence type="ECO:0000313" key="11">
    <source>
        <dbReference type="EMBL" id="KHO63873.1"/>
    </source>
</evidence>
<dbReference type="Pfam" id="PF13677">
    <property type="entry name" value="MotB_plug"/>
    <property type="match status" value="1"/>
</dbReference>
<dbReference type="InterPro" id="IPR050330">
    <property type="entry name" value="Bact_OuterMem_StrucFunc"/>
</dbReference>
<evidence type="ECO:0000256" key="4">
    <source>
        <dbReference type="ARBA" id="ARBA00022692"/>
    </source>
</evidence>
<sequence length="298" mass="33402">MSLKKKREGEKEIVVRRRSKKGHGEAHSGAWKVAFADFTLAMMALFMVLWIINPSKSSAPITAEDPVSNPLMEGMINIFDGFDAPVELEARPSQPEPQPEPKKADEATEEPIPSKIYRTRQELEQLAELIDVLSGKLDALTNLEVAVVPQGLRILIKDDEQRYMFERGSAKLNPHFKTLLGNLAEVLSKVENRIIISGHTDATQYRRSALYNNWNLSGDRALVARNVLVQSGLPGERILQVTALADVMPLNPLEPTDGINRRIELLLLTERAEVLYRELFGESYPQARLNRQLTPSGT</sequence>
<dbReference type="RefSeq" id="WP_039607156.1">
    <property type="nucleotide sequence ID" value="NZ_FMUP01000004.1"/>
</dbReference>
<evidence type="ECO:0000256" key="9">
    <source>
        <dbReference type="SAM" id="Phobius"/>
    </source>
</evidence>
<dbReference type="PANTHER" id="PTHR30329:SF21">
    <property type="entry name" value="LIPOPROTEIN YIAD-RELATED"/>
    <property type="match status" value="1"/>
</dbReference>
<dbReference type="PROSITE" id="PS51123">
    <property type="entry name" value="OMPA_2"/>
    <property type="match status" value="1"/>
</dbReference>